<dbReference type="EMBL" id="BGPR01015835">
    <property type="protein sequence ID" value="GBN70809.1"/>
    <property type="molecule type" value="Genomic_DNA"/>
</dbReference>
<name>A0A4Y2R6B0_ARAVE</name>
<sequence length="101" mass="11363">MDRLLAPIRYKHRVNDRYPIAEVPSRRMDRLPAVSDTKSTDEASIQDTVSNVLNLNADGSDDEDDSECEKKSVSTSAVLKAIDDLRWLFTDSEAADENLSY</sequence>
<comment type="caution">
    <text evidence="2">The sequence shown here is derived from an EMBL/GenBank/DDBJ whole genome shotgun (WGS) entry which is preliminary data.</text>
</comment>
<evidence type="ECO:0000256" key="1">
    <source>
        <dbReference type="SAM" id="MobiDB-lite"/>
    </source>
</evidence>
<reference evidence="2 3" key="1">
    <citation type="journal article" date="2019" name="Sci. Rep.">
        <title>Orb-weaving spider Araneus ventricosus genome elucidates the spidroin gene catalogue.</title>
        <authorList>
            <person name="Kono N."/>
            <person name="Nakamura H."/>
            <person name="Ohtoshi R."/>
            <person name="Moran D.A.P."/>
            <person name="Shinohara A."/>
            <person name="Yoshida Y."/>
            <person name="Fujiwara M."/>
            <person name="Mori M."/>
            <person name="Tomita M."/>
            <person name="Arakawa K."/>
        </authorList>
    </citation>
    <scope>NUCLEOTIDE SEQUENCE [LARGE SCALE GENOMIC DNA]</scope>
</reference>
<proteinExistence type="predicted"/>
<feature type="region of interest" description="Disordered" evidence="1">
    <location>
        <begin position="54"/>
        <end position="75"/>
    </location>
</feature>
<evidence type="ECO:0000313" key="2">
    <source>
        <dbReference type="EMBL" id="GBN70809.1"/>
    </source>
</evidence>
<organism evidence="2 3">
    <name type="scientific">Araneus ventricosus</name>
    <name type="common">Orbweaver spider</name>
    <name type="synonym">Epeira ventricosa</name>
    <dbReference type="NCBI Taxonomy" id="182803"/>
    <lineage>
        <taxon>Eukaryota</taxon>
        <taxon>Metazoa</taxon>
        <taxon>Ecdysozoa</taxon>
        <taxon>Arthropoda</taxon>
        <taxon>Chelicerata</taxon>
        <taxon>Arachnida</taxon>
        <taxon>Araneae</taxon>
        <taxon>Araneomorphae</taxon>
        <taxon>Entelegynae</taxon>
        <taxon>Araneoidea</taxon>
        <taxon>Araneidae</taxon>
        <taxon>Araneus</taxon>
    </lineage>
</organism>
<dbReference type="OrthoDB" id="6774424at2759"/>
<keyword evidence="3" id="KW-1185">Reference proteome</keyword>
<accession>A0A4Y2R6B0</accession>
<gene>
    <name evidence="2" type="ORF">AVEN_229420_1</name>
</gene>
<evidence type="ECO:0000313" key="3">
    <source>
        <dbReference type="Proteomes" id="UP000499080"/>
    </source>
</evidence>
<protein>
    <submittedName>
        <fullName evidence="2">Uncharacterized protein</fullName>
    </submittedName>
</protein>
<dbReference type="Proteomes" id="UP000499080">
    <property type="component" value="Unassembled WGS sequence"/>
</dbReference>
<feature type="region of interest" description="Disordered" evidence="1">
    <location>
        <begin position="29"/>
        <end position="48"/>
    </location>
</feature>
<dbReference type="AlphaFoldDB" id="A0A4Y2R6B0"/>